<evidence type="ECO:0000313" key="2">
    <source>
        <dbReference type="Proteomes" id="UP000002624"/>
    </source>
</evidence>
<organism evidence="1 2">
    <name type="scientific">Ajellomyces capsulatus (strain H143)</name>
    <name type="common">Darling's disease fungus</name>
    <name type="synonym">Histoplasma capsulatum</name>
    <dbReference type="NCBI Taxonomy" id="544712"/>
    <lineage>
        <taxon>Eukaryota</taxon>
        <taxon>Fungi</taxon>
        <taxon>Dikarya</taxon>
        <taxon>Ascomycota</taxon>
        <taxon>Pezizomycotina</taxon>
        <taxon>Eurotiomycetes</taxon>
        <taxon>Eurotiomycetidae</taxon>
        <taxon>Onygenales</taxon>
        <taxon>Ajellomycetaceae</taxon>
        <taxon>Histoplasma</taxon>
    </lineage>
</organism>
<dbReference type="InterPro" id="IPR036291">
    <property type="entry name" value="NAD(P)-bd_dom_sf"/>
</dbReference>
<name>C6H6Q4_AJECH</name>
<dbReference type="SUPFAM" id="SSF51735">
    <property type="entry name" value="NAD(P)-binding Rossmann-fold domains"/>
    <property type="match status" value="1"/>
</dbReference>
<dbReference type="STRING" id="544712.C6H6Q4"/>
<proteinExistence type="predicted"/>
<accession>C6H6Q4</accession>
<evidence type="ECO:0000313" key="1">
    <source>
        <dbReference type="EMBL" id="EER44075.1"/>
    </source>
</evidence>
<dbReference type="AlphaFoldDB" id="C6H6Q4"/>
<dbReference type="HOGENOM" id="CLU_1547107_0_0_1"/>
<dbReference type="Proteomes" id="UP000002624">
    <property type="component" value="Unassembled WGS sequence"/>
</dbReference>
<gene>
    <name evidence="1" type="ORF">HCDG_02105</name>
</gene>
<protein>
    <submittedName>
        <fullName evidence="1">Oxidoreductase</fullName>
    </submittedName>
</protein>
<reference evidence="2" key="1">
    <citation type="submission" date="2009-05" db="EMBL/GenBank/DDBJ databases">
        <title>The genome sequence of Ajellomyces capsulatus strain H143.</title>
        <authorList>
            <person name="Champion M."/>
            <person name="Cuomo C.A."/>
            <person name="Ma L.-J."/>
            <person name="Henn M.R."/>
            <person name="Sil A."/>
            <person name="Goldman B."/>
            <person name="Young S.K."/>
            <person name="Kodira C.D."/>
            <person name="Zeng Q."/>
            <person name="Koehrsen M."/>
            <person name="Alvarado L."/>
            <person name="Berlin A.M."/>
            <person name="Borenstein D."/>
            <person name="Chen Z."/>
            <person name="Engels R."/>
            <person name="Freedman E."/>
            <person name="Gellesch M."/>
            <person name="Goldberg J."/>
            <person name="Griggs A."/>
            <person name="Gujja S."/>
            <person name="Heiman D.I."/>
            <person name="Hepburn T.A."/>
            <person name="Howarth C."/>
            <person name="Jen D."/>
            <person name="Larson L."/>
            <person name="Lewis B."/>
            <person name="Mehta T."/>
            <person name="Park D."/>
            <person name="Pearson M."/>
            <person name="Roberts A."/>
            <person name="Saif S."/>
            <person name="Shea T.D."/>
            <person name="Shenoy N."/>
            <person name="Sisk P."/>
            <person name="Stolte C."/>
            <person name="Sykes S."/>
            <person name="Walk T."/>
            <person name="White J."/>
            <person name="Yandava C."/>
            <person name="Klein B."/>
            <person name="McEwen J.G."/>
            <person name="Puccia R."/>
            <person name="Goldman G.H."/>
            <person name="Felipe M.S."/>
            <person name="Nino-Vega G."/>
            <person name="San-Blas G."/>
            <person name="Taylor J.W."/>
            <person name="Mendoza L."/>
            <person name="Galagan J.E."/>
            <person name="Nusbaum C."/>
            <person name="Birren B.W."/>
        </authorList>
    </citation>
    <scope>NUCLEOTIDE SEQUENCE [LARGE SCALE GENOMIC DNA]</scope>
    <source>
        <strain evidence="2">H143</strain>
    </source>
</reference>
<dbReference type="VEuPathDB" id="FungiDB:HCDG_02105"/>
<dbReference type="OMA" id="ELIHCAQ"/>
<dbReference type="EMBL" id="GG692420">
    <property type="protein sequence ID" value="EER44075.1"/>
    <property type="molecule type" value="Genomic_DNA"/>
</dbReference>
<sequence length="181" mass="19844">MSRSFQVLSQKSKYGVRRAPRAPIQDIVTVRGRVLGLCMEDAMAEAGADSEAYSFIRYIGRLQSPNAEFLATQDLAGREHVGSLHSITSTIFQPTNVIDYSPGNVTKTMDMGLFMTAQVVARQMMEYECVGLIMLAASMSRLVTIKGLNALVYTSSKVAAIQLERSLTRGLELIHCAQGTF</sequence>